<gene>
    <name evidence="2" type="ORF">G5C60_07605</name>
</gene>
<dbReference type="AlphaFoldDB" id="A0A6G4V0Z0"/>
<comment type="caution">
    <text evidence="2">The sequence shown here is derived from an EMBL/GenBank/DDBJ whole genome shotgun (WGS) entry which is preliminary data.</text>
</comment>
<dbReference type="RefSeq" id="WP_165256039.1">
    <property type="nucleotide sequence ID" value="NZ_JAAKZY010000016.1"/>
</dbReference>
<sequence length="99" mass="10330">MDASLMAPVTVVAMVVIRTALVEMRHPGSTRRQWCFLARRQPMTAGATAAVLLSLVGRQAAGIASVVWALVAGALVAHVVNLSTAPEADKTENGNGGRH</sequence>
<accession>A0A6G4V0Z0</accession>
<evidence type="ECO:0000313" key="2">
    <source>
        <dbReference type="EMBL" id="NGO07524.1"/>
    </source>
</evidence>
<keyword evidence="3" id="KW-1185">Reference proteome</keyword>
<name>A0A6G4V0Z0_9ACTN</name>
<keyword evidence="1" id="KW-1133">Transmembrane helix</keyword>
<protein>
    <submittedName>
        <fullName evidence="2">Uncharacterized protein</fullName>
    </submittedName>
</protein>
<organism evidence="2 3">
    <name type="scientific">Streptomyces scabichelini</name>
    <dbReference type="NCBI Taxonomy" id="2711217"/>
    <lineage>
        <taxon>Bacteria</taxon>
        <taxon>Bacillati</taxon>
        <taxon>Actinomycetota</taxon>
        <taxon>Actinomycetes</taxon>
        <taxon>Kitasatosporales</taxon>
        <taxon>Streptomycetaceae</taxon>
        <taxon>Streptomyces</taxon>
    </lineage>
</organism>
<keyword evidence="1" id="KW-0812">Transmembrane</keyword>
<evidence type="ECO:0000313" key="3">
    <source>
        <dbReference type="Proteomes" id="UP000472335"/>
    </source>
</evidence>
<feature type="transmembrane region" description="Helical" evidence="1">
    <location>
        <begin position="6"/>
        <end position="24"/>
    </location>
</feature>
<reference evidence="2 3" key="1">
    <citation type="submission" date="2020-02" db="EMBL/GenBank/DDBJ databases">
        <title>Whole-genome analyses of novel actinobacteria.</title>
        <authorList>
            <person name="Sahin N."/>
            <person name="Gencbay T."/>
        </authorList>
    </citation>
    <scope>NUCLEOTIDE SEQUENCE [LARGE SCALE GENOMIC DNA]</scope>
    <source>
        <strain evidence="2 3">HC44</strain>
    </source>
</reference>
<proteinExistence type="predicted"/>
<evidence type="ECO:0000256" key="1">
    <source>
        <dbReference type="SAM" id="Phobius"/>
    </source>
</evidence>
<dbReference type="Proteomes" id="UP000472335">
    <property type="component" value="Unassembled WGS sequence"/>
</dbReference>
<keyword evidence="1" id="KW-0472">Membrane</keyword>
<feature type="transmembrane region" description="Helical" evidence="1">
    <location>
        <begin position="45"/>
        <end position="71"/>
    </location>
</feature>
<dbReference type="EMBL" id="JAAKZY010000016">
    <property type="protein sequence ID" value="NGO07524.1"/>
    <property type="molecule type" value="Genomic_DNA"/>
</dbReference>